<feature type="non-terminal residue" evidence="2">
    <location>
        <position position="1"/>
    </location>
</feature>
<evidence type="ECO:0000256" key="1">
    <source>
        <dbReference type="SAM" id="MobiDB-lite"/>
    </source>
</evidence>
<feature type="compositionally biased region" description="Gly residues" evidence="1">
    <location>
        <begin position="86"/>
        <end position="96"/>
    </location>
</feature>
<evidence type="ECO:0000313" key="2">
    <source>
        <dbReference type="EMBL" id="GIL51162.1"/>
    </source>
</evidence>
<feature type="region of interest" description="Disordered" evidence="1">
    <location>
        <begin position="73"/>
        <end position="102"/>
    </location>
</feature>
<feature type="region of interest" description="Disordered" evidence="1">
    <location>
        <begin position="254"/>
        <end position="291"/>
    </location>
</feature>
<proteinExistence type="predicted"/>
<dbReference type="Proteomes" id="UP000747399">
    <property type="component" value="Unassembled WGS sequence"/>
</dbReference>
<gene>
    <name evidence="2" type="ORF">Vafri_7228</name>
</gene>
<feature type="compositionally biased region" description="Gly residues" evidence="1">
    <location>
        <begin position="27"/>
        <end position="38"/>
    </location>
</feature>
<accession>A0A8J4B0B5</accession>
<evidence type="ECO:0000313" key="3">
    <source>
        <dbReference type="Proteomes" id="UP000747399"/>
    </source>
</evidence>
<reference evidence="2" key="1">
    <citation type="journal article" date="2021" name="Proc. Natl. Acad. Sci. U.S.A.">
        <title>Three genomes in the algal genus Volvox reveal the fate of a haploid sex-determining region after a transition to homothallism.</title>
        <authorList>
            <person name="Yamamoto K."/>
            <person name="Hamaji T."/>
            <person name="Kawai-Toyooka H."/>
            <person name="Matsuzaki R."/>
            <person name="Takahashi F."/>
            <person name="Nishimura Y."/>
            <person name="Kawachi M."/>
            <person name="Noguchi H."/>
            <person name="Minakuchi Y."/>
            <person name="Umen J.G."/>
            <person name="Toyoda A."/>
            <person name="Nozaki H."/>
        </authorList>
    </citation>
    <scope>NUCLEOTIDE SEQUENCE</scope>
    <source>
        <strain evidence="2">NIES-3780</strain>
    </source>
</reference>
<organism evidence="2 3">
    <name type="scientific">Volvox africanus</name>
    <dbReference type="NCBI Taxonomy" id="51714"/>
    <lineage>
        <taxon>Eukaryota</taxon>
        <taxon>Viridiplantae</taxon>
        <taxon>Chlorophyta</taxon>
        <taxon>core chlorophytes</taxon>
        <taxon>Chlorophyceae</taxon>
        <taxon>CS clade</taxon>
        <taxon>Chlamydomonadales</taxon>
        <taxon>Volvocaceae</taxon>
        <taxon>Volvox</taxon>
    </lineage>
</organism>
<comment type="caution">
    <text evidence="2">The sequence shown here is derived from an EMBL/GenBank/DDBJ whole genome shotgun (WGS) entry which is preliminary data.</text>
</comment>
<dbReference type="EMBL" id="BNCO01000010">
    <property type="protein sequence ID" value="GIL51162.1"/>
    <property type="molecule type" value="Genomic_DNA"/>
</dbReference>
<protein>
    <submittedName>
        <fullName evidence="2">Uncharacterized protein</fullName>
    </submittedName>
</protein>
<name>A0A8J4B0B5_9CHLO</name>
<sequence length="382" mass="39327">VVKRHAPGSARPDAAFNLRLDDSASRGDGGAGDRGGGASLSDVLAKASRLSAWRNDVTRLRLLAENLLAGRRQAGPSTTAQRPFVGGDGGGGGGGSDQYAQSTLGGTFNMRGDSPETLIGQPERDAEGHRVTRGSAASDAVLSDLEGDLWRQMNDAAVLSRGAIPTATAGIRATAVGGSTARGRDLGPLAAGRDTIAAGGWDESAAPGTADLRAAGAGSAEVSSPGTIPPLRLALLKAMGITPDQVQVAGLHAGFGGVDRNPERQDANSQSRGGRGPRQPSMASGSSGREDGLRGLLRAAVGRALAGEGDQGAWDTIMQQQQDQQIAEQQGNHQGFKKEWPQQGLEDAMAGWDGGDIRGLARNGAADRSQQDLMNWIQDEYV</sequence>
<dbReference type="AlphaFoldDB" id="A0A8J4B0B5"/>
<feature type="region of interest" description="Disordered" evidence="1">
    <location>
        <begin position="1"/>
        <end position="39"/>
    </location>
</feature>
<keyword evidence="3" id="KW-1185">Reference proteome</keyword>